<gene>
    <name evidence="3" type="ORF">N8I84_10250</name>
</gene>
<feature type="compositionally biased region" description="Basic and acidic residues" evidence="1">
    <location>
        <begin position="47"/>
        <end position="56"/>
    </location>
</feature>
<dbReference type="Pfam" id="PF04149">
    <property type="entry name" value="DUF397"/>
    <property type="match status" value="1"/>
</dbReference>
<keyword evidence="4" id="KW-1185">Reference proteome</keyword>
<name>A0ABY6DYG7_9ACTN</name>
<dbReference type="InterPro" id="IPR007278">
    <property type="entry name" value="DUF397"/>
</dbReference>
<organism evidence="3 4">
    <name type="scientific">Streptomyces cynarae</name>
    <dbReference type="NCBI Taxonomy" id="2981134"/>
    <lineage>
        <taxon>Bacteria</taxon>
        <taxon>Bacillati</taxon>
        <taxon>Actinomycetota</taxon>
        <taxon>Actinomycetes</taxon>
        <taxon>Kitasatosporales</taxon>
        <taxon>Streptomycetaceae</taxon>
        <taxon>Streptomyces</taxon>
    </lineage>
</organism>
<feature type="domain" description="DUF397" evidence="2">
    <location>
        <begin position="10"/>
        <end position="39"/>
    </location>
</feature>
<feature type="compositionally biased region" description="Basic residues" evidence="1">
    <location>
        <begin position="77"/>
        <end position="91"/>
    </location>
</feature>
<feature type="region of interest" description="Disordered" evidence="1">
    <location>
        <begin position="38"/>
        <end position="91"/>
    </location>
</feature>
<proteinExistence type="predicted"/>
<dbReference type="RefSeq" id="WP_263229228.1">
    <property type="nucleotide sequence ID" value="NZ_CP106793.1"/>
</dbReference>
<feature type="region of interest" description="Disordered" evidence="1">
    <location>
        <begin position="1"/>
        <end position="20"/>
    </location>
</feature>
<evidence type="ECO:0000256" key="1">
    <source>
        <dbReference type="SAM" id="MobiDB-lite"/>
    </source>
</evidence>
<reference evidence="3" key="1">
    <citation type="submission" date="2022-10" db="EMBL/GenBank/DDBJ databases">
        <authorList>
            <person name="Mo P."/>
        </authorList>
    </citation>
    <scope>NUCLEOTIDE SEQUENCE</scope>
    <source>
        <strain evidence="3">HUAS 13-4</strain>
    </source>
</reference>
<evidence type="ECO:0000259" key="2">
    <source>
        <dbReference type="Pfam" id="PF04149"/>
    </source>
</evidence>
<accession>A0ABY6DYG7</accession>
<evidence type="ECO:0000313" key="3">
    <source>
        <dbReference type="EMBL" id="UXY19052.1"/>
    </source>
</evidence>
<sequence>MTVPVGGPGACVPARDSKRRTGPVLVFRRTAGCALLAGLEKPGSGRRPSEPSRGREGPTWGTGPRNSRQAREVPTRRTPRWRQRLRWHSSP</sequence>
<evidence type="ECO:0000313" key="4">
    <source>
        <dbReference type="Proteomes" id="UP001061298"/>
    </source>
</evidence>
<protein>
    <submittedName>
        <fullName evidence="3">DUF397 domain-containing protein</fullName>
    </submittedName>
</protein>
<dbReference type="Proteomes" id="UP001061298">
    <property type="component" value="Chromosome"/>
</dbReference>
<dbReference type="EMBL" id="CP106793">
    <property type="protein sequence ID" value="UXY19052.1"/>
    <property type="molecule type" value="Genomic_DNA"/>
</dbReference>